<dbReference type="GO" id="GO:0005829">
    <property type="term" value="C:cytosol"/>
    <property type="evidence" value="ECO:0007669"/>
    <property type="project" value="TreeGrafter"/>
</dbReference>
<feature type="binding site" evidence="9">
    <location>
        <position position="125"/>
    </location>
    <ligand>
        <name>substrate</name>
    </ligand>
</feature>
<sequence length="326" mass="34973">MATQDFNDRMLSLGLARVSEAAALASGRWVGRGDEKAADQAAVTAMRDQLNKLQIRGTVVIGEGERDEAPMLYIGEEVGTGEGPEVDIALDPLEGTTLTAKDMPNALTVIAMGPRGSLLHAPDVYMEKLAIGPGMRPGVVTMDMSPSERVSALASAKGVSTHDITVCVLERPRHEAMIEELRSTGCAIRMITDGDVAGIIHCAEPTTGIDMYMGSGGAPEGVLAAAALKCMGGQMYGKLTFRDDNERERAKKAGVTNYDRVYTRDDLVSDDVIFAATGVTDGSMLHAIKREPGYFTTETILMRSKTGSVRRMTYRNPIDRSPTGRD</sequence>
<organism evidence="10 11">
    <name type="scientific">Palleronia marisminoris</name>
    <dbReference type="NCBI Taxonomy" id="315423"/>
    <lineage>
        <taxon>Bacteria</taxon>
        <taxon>Pseudomonadati</taxon>
        <taxon>Pseudomonadota</taxon>
        <taxon>Alphaproteobacteria</taxon>
        <taxon>Rhodobacterales</taxon>
        <taxon>Roseobacteraceae</taxon>
        <taxon>Palleronia</taxon>
    </lineage>
</organism>
<dbReference type="Gene3D" id="3.40.190.90">
    <property type="match status" value="1"/>
</dbReference>
<dbReference type="Gene3D" id="3.30.540.10">
    <property type="entry name" value="Fructose-1,6-Bisphosphatase, subunit A, domain 1"/>
    <property type="match status" value="1"/>
</dbReference>
<evidence type="ECO:0000256" key="8">
    <source>
        <dbReference type="PIRSR" id="PIRSR004532-1"/>
    </source>
</evidence>
<dbReference type="EMBL" id="FWFV01000001">
    <property type="protein sequence ID" value="SLN15762.1"/>
    <property type="molecule type" value="Genomic_DNA"/>
</dbReference>
<feature type="binding site" evidence="9">
    <location>
        <begin position="171"/>
        <end position="173"/>
    </location>
    <ligand>
        <name>substrate</name>
    </ligand>
</feature>
<keyword evidence="6 7" id="KW-0119">Carbohydrate metabolism</keyword>
<dbReference type="RefSeq" id="WP_085852380.1">
    <property type="nucleotide sequence ID" value="NZ_FOPF01000001.1"/>
</dbReference>
<feature type="binding site" evidence="8">
    <location>
        <position position="63"/>
    </location>
    <ligand>
        <name>Mn(2+)</name>
        <dbReference type="ChEBI" id="CHEBI:29035"/>
        <label>1</label>
    </ligand>
</feature>
<keyword evidence="4 10" id="KW-0378">Hydrolase</keyword>
<proteinExistence type="inferred from homology"/>
<feature type="binding site" evidence="8">
    <location>
        <position position="220"/>
    </location>
    <ligand>
        <name>Mn(2+)</name>
        <dbReference type="ChEBI" id="CHEBI:29035"/>
        <label>2</label>
    </ligand>
</feature>
<reference evidence="10 11" key="1">
    <citation type="submission" date="2017-03" db="EMBL/GenBank/DDBJ databases">
        <authorList>
            <person name="Afonso C.L."/>
            <person name="Miller P.J."/>
            <person name="Scott M.A."/>
            <person name="Spackman E."/>
            <person name="Goraichik I."/>
            <person name="Dimitrov K.M."/>
            <person name="Suarez D.L."/>
            <person name="Swayne D.E."/>
        </authorList>
    </citation>
    <scope>NUCLEOTIDE SEQUENCE [LARGE SCALE GENOMIC DNA]</scope>
    <source>
        <strain evidence="10 11">CECT 7066</strain>
    </source>
</reference>
<comment type="catalytic activity">
    <reaction evidence="1">
        <text>beta-D-fructose 1,6-bisphosphate + H2O = beta-D-fructose 6-phosphate + phosphate</text>
        <dbReference type="Rhea" id="RHEA:11064"/>
        <dbReference type="ChEBI" id="CHEBI:15377"/>
        <dbReference type="ChEBI" id="CHEBI:32966"/>
        <dbReference type="ChEBI" id="CHEBI:43474"/>
        <dbReference type="ChEBI" id="CHEBI:57634"/>
        <dbReference type="EC" id="3.1.3.11"/>
    </reaction>
</comment>
<dbReference type="OrthoDB" id="9779353at2"/>
<dbReference type="Pfam" id="PF03320">
    <property type="entry name" value="FBPase_glpX"/>
    <property type="match status" value="1"/>
</dbReference>
<comment type="similarity">
    <text evidence="2 7">Belongs to the FBPase class 2 family.</text>
</comment>
<gene>
    <name evidence="10" type="primary">glpX</name>
    <name evidence="10" type="ORF">PAM7066_00348</name>
</gene>
<name>A0A1Y5RET0_9RHOB</name>
<evidence type="ECO:0000256" key="1">
    <source>
        <dbReference type="ARBA" id="ARBA00001273"/>
    </source>
</evidence>
<evidence type="ECO:0000256" key="5">
    <source>
        <dbReference type="ARBA" id="ARBA00023211"/>
    </source>
</evidence>
<accession>A0A1Y5RET0</accession>
<evidence type="ECO:0000256" key="6">
    <source>
        <dbReference type="ARBA" id="ARBA00023277"/>
    </source>
</evidence>
<dbReference type="Proteomes" id="UP000193870">
    <property type="component" value="Unassembled WGS sequence"/>
</dbReference>
<evidence type="ECO:0000256" key="9">
    <source>
        <dbReference type="PIRSR" id="PIRSR004532-2"/>
    </source>
</evidence>
<dbReference type="STRING" id="315423.SAMN04488020_101348"/>
<protein>
    <recommendedName>
        <fullName evidence="7">Fructose-1,6-bisphosphatase</fullName>
    </recommendedName>
</protein>
<dbReference type="PIRSF" id="PIRSF004532">
    <property type="entry name" value="GlpX"/>
    <property type="match status" value="1"/>
</dbReference>
<feature type="binding site" evidence="9">
    <location>
        <position position="217"/>
    </location>
    <ligand>
        <name>substrate</name>
    </ligand>
</feature>
<dbReference type="GO" id="GO:0006094">
    <property type="term" value="P:gluconeogenesis"/>
    <property type="evidence" value="ECO:0007669"/>
    <property type="project" value="InterPro"/>
</dbReference>
<keyword evidence="11" id="KW-1185">Reference proteome</keyword>
<feature type="binding site" evidence="8">
    <location>
        <position position="94"/>
    </location>
    <ligand>
        <name>Mn(2+)</name>
        <dbReference type="ChEBI" id="CHEBI:29035"/>
        <label>2</label>
    </ligand>
</feature>
<evidence type="ECO:0000313" key="11">
    <source>
        <dbReference type="Proteomes" id="UP000193870"/>
    </source>
</evidence>
<evidence type="ECO:0000256" key="2">
    <source>
        <dbReference type="ARBA" id="ARBA00008989"/>
    </source>
</evidence>
<dbReference type="GO" id="GO:0030388">
    <property type="term" value="P:fructose 1,6-bisphosphate metabolic process"/>
    <property type="evidence" value="ECO:0007669"/>
    <property type="project" value="TreeGrafter"/>
</dbReference>
<dbReference type="PANTHER" id="PTHR30447:SF0">
    <property type="entry name" value="FRUCTOSE-1,6-BISPHOSPHATASE 1 CLASS 2-RELATED"/>
    <property type="match status" value="1"/>
</dbReference>
<evidence type="ECO:0000256" key="7">
    <source>
        <dbReference type="PIRNR" id="PIRNR004532"/>
    </source>
</evidence>
<dbReference type="InterPro" id="IPR004464">
    <property type="entry name" value="FBPase_class-2/SBPase"/>
</dbReference>
<feature type="binding site" evidence="9">
    <location>
        <begin position="193"/>
        <end position="195"/>
    </location>
    <ligand>
        <name>substrate</name>
    </ligand>
</feature>
<keyword evidence="3 8" id="KW-0479">Metal-binding</keyword>
<dbReference type="GO" id="GO:0046872">
    <property type="term" value="F:metal ion binding"/>
    <property type="evidence" value="ECO:0007669"/>
    <property type="project" value="UniProtKB-KW"/>
</dbReference>
<feature type="binding site" evidence="9">
    <location>
        <begin position="94"/>
        <end position="96"/>
    </location>
    <ligand>
        <name>substrate</name>
    </ligand>
</feature>
<dbReference type="GO" id="GO:0042132">
    <property type="term" value="F:fructose 1,6-bisphosphate 1-phosphatase activity"/>
    <property type="evidence" value="ECO:0007669"/>
    <property type="project" value="UniProtKB-EC"/>
</dbReference>
<evidence type="ECO:0000256" key="3">
    <source>
        <dbReference type="ARBA" id="ARBA00022723"/>
    </source>
</evidence>
<evidence type="ECO:0000313" key="10">
    <source>
        <dbReference type="EMBL" id="SLN15762.1"/>
    </source>
</evidence>
<dbReference type="NCBIfam" id="TIGR00330">
    <property type="entry name" value="glpX"/>
    <property type="match status" value="1"/>
</dbReference>
<dbReference type="AlphaFoldDB" id="A0A1Y5RET0"/>
<dbReference type="GO" id="GO:0006071">
    <property type="term" value="P:glycerol metabolic process"/>
    <property type="evidence" value="ECO:0007669"/>
    <property type="project" value="InterPro"/>
</dbReference>
<evidence type="ECO:0000256" key="4">
    <source>
        <dbReference type="ARBA" id="ARBA00022801"/>
    </source>
</evidence>
<feature type="binding site" evidence="8">
    <location>
        <position position="91"/>
    </location>
    <ligand>
        <name>Mn(2+)</name>
        <dbReference type="ChEBI" id="CHEBI:29035"/>
        <label>2</label>
    </ligand>
</feature>
<feature type="binding site" evidence="8">
    <location>
        <position position="39"/>
    </location>
    <ligand>
        <name>Mn(2+)</name>
        <dbReference type="ChEBI" id="CHEBI:29035"/>
        <label>1</label>
    </ligand>
</feature>
<comment type="cofactor">
    <cofactor evidence="8">
        <name>Mn(2+)</name>
        <dbReference type="ChEBI" id="CHEBI:29035"/>
    </cofactor>
</comment>
<dbReference type="PANTHER" id="PTHR30447">
    <property type="entry name" value="FRUCTOSE-1,6-BISPHOSPHATASE CLASS 2"/>
    <property type="match status" value="1"/>
</dbReference>
<keyword evidence="5 8" id="KW-0464">Manganese</keyword>
<dbReference type="CDD" id="cd01516">
    <property type="entry name" value="FBPase_glpX"/>
    <property type="match status" value="1"/>
</dbReference>
<dbReference type="SUPFAM" id="SSF56655">
    <property type="entry name" value="Carbohydrate phosphatase"/>
    <property type="match status" value="1"/>
</dbReference>